<proteinExistence type="predicted"/>
<gene>
    <name evidence="1" type="ORF">MILVUS5_LOCUS24435</name>
</gene>
<accession>A0ACB0KL55</accession>
<sequence>MGRFSSWSSLPRLLYYTTTCSSPSSTSLIASTLHLRHFSAESVERLRHVWISGLIDPDKVGPKERSMLYAGKIEEMNASLNKEQPFREFDTIRAGITFVKWKHHKITVMDTSGSVDDFTDEVETALGAFDSGAIHVLSSIDGVQSHSTTIDKHMIRYDLPRLIFLNNIDHKGANPWEVLNQVRSELHRCSAAIQVPIGLEDDFKGLVDLVQLKAYYFHGSNGEKVVVEEVPADMEALVEEKRQELIENVAPLDDKLAEAFSMKKPISPTDLKEAVHRATITRRFIPVFMGSAFKYKGLQLLLDGVLNYLPCPNVASNYALEQSKNEEKQYTLLALAFSFKMKYGTIKYLRINEGVIERGHFVVADDESFEVPELYRRYNDELEMIPEARAGEIVTVYEHCIDDDSYWFHSSEGCKFIDGLVRYRLLGIVRYPNPNASPKVDESWEDIKPPGRTSLKELMSGGINDIYYDPWYAERPILEIYKGGKDGESIYRRV</sequence>
<evidence type="ECO:0000313" key="2">
    <source>
        <dbReference type="Proteomes" id="UP001177021"/>
    </source>
</evidence>
<reference evidence="1" key="1">
    <citation type="submission" date="2023-10" db="EMBL/GenBank/DDBJ databases">
        <authorList>
            <person name="Rodriguez Cubillos JULIANA M."/>
            <person name="De Vega J."/>
        </authorList>
    </citation>
    <scope>NUCLEOTIDE SEQUENCE</scope>
</reference>
<comment type="caution">
    <text evidence="1">The sequence shown here is derived from an EMBL/GenBank/DDBJ whole genome shotgun (WGS) entry which is preliminary data.</text>
</comment>
<evidence type="ECO:0000313" key="1">
    <source>
        <dbReference type="EMBL" id="CAJ2657971.1"/>
    </source>
</evidence>
<dbReference type="Proteomes" id="UP001177021">
    <property type="component" value="Unassembled WGS sequence"/>
</dbReference>
<dbReference type="EMBL" id="CASHSV030000311">
    <property type="protein sequence ID" value="CAJ2657971.1"/>
    <property type="molecule type" value="Genomic_DNA"/>
</dbReference>
<keyword evidence="2" id="KW-1185">Reference proteome</keyword>
<name>A0ACB0KL55_TRIPR</name>
<organism evidence="1 2">
    <name type="scientific">Trifolium pratense</name>
    <name type="common">Red clover</name>
    <dbReference type="NCBI Taxonomy" id="57577"/>
    <lineage>
        <taxon>Eukaryota</taxon>
        <taxon>Viridiplantae</taxon>
        <taxon>Streptophyta</taxon>
        <taxon>Embryophyta</taxon>
        <taxon>Tracheophyta</taxon>
        <taxon>Spermatophyta</taxon>
        <taxon>Magnoliopsida</taxon>
        <taxon>eudicotyledons</taxon>
        <taxon>Gunneridae</taxon>
        <taxon>Pentapetalae</taxon>
        <taxon>rosids</taxon>
        <taxon>fabids</taxon>
        <taxon>Fabales</taxon>
        <taxon>Fabaceae</taxon>
        <taxon>Papilionoideae</taxon>
        <taxon>50 kb inversion clade</taxon>
        <taxon>NPAAA clade</taxon>
        <taxon>Hologalegina</taxon>
        <taxon>IRL clade</taxon>
        <taxon>Trifolieae</taxon>
        <taxon>Trifolium</taxon>
    </lineage>
</organism>
<protein>
    <submittedName>
        <fullName evidence="1">Uncharacterized protein</fullName>
    </submittedName>
</protein>